<dbReference type="Proteomes" id="UP000249499">
    <property type="component" value="Plasmid pRt1078"/>
</dbReference>
<evidence type="ECO:0000313" key="2">
    <source>
        <dbReference type="Proteomes" id="UP000249499"/>
    </source>
</evidence>
<evidence type="ECO:0000313" key="1">
    <source>
        <dbReference type="EMBL" id="WFR97848.1"/>
    </source>
</evidence>
<geneLocation type="plasmid" evidence="1 2">
    <name>pRt1078</name>
</geneLocation>
<dbReference type="EMBL" id="CP117256">
    <property type="protein sequence ID" value="WFR97848.1"/>
    <property type="molecule type" value="Genomic_DNA"/>
</dbReference>
<accession>A0AAF1KME4</accession>
<organism evidence="1 2">
    <name type="scientific">Rhizobium tumorigenes</name>
    <dbReference type="NCBI Taxonomy" id="2041385"/>
    <lineage>
        <taxon>Bacteria</taxon>
        <taxon>Pseudomonadati</taxon>
        <taxon>Pseudomonadota</taxon>
        <taxon>Alphaproteobacteria</taxon>
        <taxon>Hyphomicrobiales</taxon>
        <taxon>Rhizobiaceae</taxon>
        <taxon>Rhizobium/Agrobacterium group</taxon>
        <taxon>Rhizobium</taxon>
    </lineage>
</organism>
<reference evidence="2" key="2">
    <citation type="journal article" date="2023" name="MicrobiologyOpen">
        <title>Genomics of the tumorigenes clade of the family Rhizobiaceae and description of Rhizobium rhododendri sp. nov.</title>
        <authorList>
            <person name="Kuzmanovic N."/>
            <person name="diCenzo G.C."/>
            <person name="Bunk B."/>
            <person name="Sproeer C."/>
            <person name="Fruehling A."/>
            <person name="Neumann-Schaal M."/>
            <person name="Overmann J."/>
            <person name="Smalla K."/>
        </authorList>
    </citation>
    <scope>NUCLEOTIDE SEQUENCE [LARGE SCALE GENOMIC DNA]</scope>
    <source>
        <strain evidence="2">1078</strain>
        <plasmid evidence="2">pRt1078</plasmid>
    </source>
</reference>
<keyword evidence="2" id="KW-1185">Reference proteome</keyword>
<protein>
    <submittedName>
        <fullName evidence="1">Uncharacterized protein</fullName>
    </submittedName>
</protein>
<name>A0AAF1KME4_9HYPH</name>
<keyword evidence="1" id="KW-0614">Plasmid</keyword>
<dbReference type="RefSeq" id="WP_240538965.1">
    <property type="nucleotide sequence ID" value="NZ_CP117256.1"/>
</dbReference>
<reference evidence="1 2" key="1">
    <citation type="journal article" date="2018" name="Sci. Rep.">
        <title>Rhizobium tumorigenes sp. nov., a novel plant tumorigenic bacterium isolated from cane gall tumors on thornless blackberry.</title>
        <authorList>
            <person name="Kuzmanovi N."/>
            <person name="Smalla K."/>
            <person name="Gronow S."/>
            <person name="PuBawska J."/>
        </authorList>
    </citation>
    <scope>NUCLEOTIDE SEQUENCE [LARGE SCALE GENOMIC DNA]</scope>
    <source>
        <strain evidence="1 2">1078</strain>
    </source>
</reference>
<gene>
    <name evidence="1" type="ORF">PR017_18225</name>
</gene>
<sequence>MIEKSITWEQDGIDSGWLFAKDVGSVQSNVSYRSGGWWPGEMAARYRGA</sequence>
<dbReference type="AlphaFoldDB" id="A0AAF1KME4"/>
<proteinExistence type="predicted"/>
<dbReference type="KEGG" id="rtu:PR017_18225"/>